<feature type="domain" description="C3H1-type" evidence="7">
    <location>
        <begin position="583"/>
        <end position="611"/>
    </location>
</feature>
<feature type="zinc finger region" description="C3H1-type" evidence="5">
    <location>
        <begin position="263"/>
        <end position="291"/>
    </location>
</feature>
<dbReference type="GO" id="GO:0008270">
    <property type="term" value="F:zinc ion binding"/>
    <property type="evidence" value="ECO:0007669"/>
    <property type="project" value="UniProtKB-KW"/>
</dbReference>
<feature type="domain" description="C3H1-type" evidence="7">
    <location>
        <begin position="453"/>
        <end position="481"/>
    </location>
</feature>
<feature type="domain" description="C3H1-type" evidence="7">
    <location>
        <begin position="263"/>
        <end position="291"/>
    </location>
</feature>
<proteinExistence type="predicted"/>
<feature type="zinc finger region" description="C3H1-type" evidence="5">
    <location>
        <begin position="330"/>
        <end position="358"/>
    </location>
</feature>
<feature type="domain" description="C3H1-type" evidence="7">
    <location>
        <begin position="715"/>
        <end position="743"/>
    </location>
</feature>
<keyword evidence="3 5" id="KW-0862">Zinc</keyword>
<dbReference type="GO" id="GO:0003677">
    <property type="term" value="F:DNA binding"/>
    <property type="evidence" value="ECO:0007669"/>
    <property type="project" value="UniProtKB-KW"/>
</dbReference>
<organism evidence="8 9">
    <name type="scientific">Carex littledalei</name>
    <dbReference type="NCBI Taxonomy" id="544730"/>
    <lineage>
        <taxon>Eukaryota</taxon>
        <taxon>Viridiplantae</taxon>
        <taxon>Streptophyta</taxon>
        <taxon>Embryophyta</taxon>
        <taxon>Tracheophyta</taxon>
        <taxon>Spermatophyta</taxon>
        <taxon>Magnoliopsida</taxon>
        <taxon>Liliopsida</taxon>
        <taxon>Poales</taxon>
        <taxon>Cyperaceae</taxon>
        <taxon>Cyperoideae</taxon>
        <taxon>Cariceae</taxon>
        <taxon>Carex</taxon>
        <taxon>Carex subgen. Euthyceras</taxon>
    </lineage>
</organism>
<feature type="region of interest" description="Disordered" evidence="6">
    <location>
        <begin position="48"/>
        <end position="244"/>
    </location>
</feature>
<feature type="compositionally biased region" description="Acidic residues" evidence="6">
    <location>
        <begin position="221"/>
        <end position="235"/>
    </location>
</feature>
<feature type="domain" description="C3H1-type" evidence="7">
    <location>
        <begin position="395"/>
        <end position="423"/>
    </location>
</feature>
<dbReference type="InterPro" id="IPR036855">
    <property type="entry name" value="Znf_CCCH_sf"/>
</dbReference>
<sequence length="825" mass="93624">MLGEDDPSRTPYDLGLARSPPPIDSGAIDEAPSSLKLQEVRTVEIVVGEMTSERKEGSDGEREEAWDADVEKKEIEEGEEGIDSDIEKTENEELVESRDNDSKKIGTQKREEGIDGDNGIIETKKREEGIDGDNGIETEKRVEGVVGDSENVERIDGENIKIESHSNSEKKKSEDKEQVKNVDSEKEIGDIEQRIDCGSEHEKIEEKGEVRDVGSKNKEVDSDDYSEDTVEEKEEERDWGNEKKEGEKLLKERVKFPIPYPQRPFTKDCPSYLKTGHCTFGLICCFNHPLRKSGKVSPNRDCKDRERDGDQAKNEFERVKVMCAQPYPQREGKEDCLYYMKTGHCSYGANCYFNHPPRNPNQVTEGRKDQIVPDDKNSPREAERNWAVGPTPSHIRRRPDCVRYVKEGRCDFGAECRFFHHRSTRFYEFNLNPRSDWQENFELETNFLGLPLRPGSDDCPEYMIHGVCELSTDCQYNHPNPGPVIAKQDTHKELYKGDSLPSLKEHAAHVPSPTSILPPSIKPMFIPTPNTSLACIKRMLLPPERPDIGDGNKELQAQQSSSSTTTRSNSSGSGGELLEYPERPGEPLCPAYMKSGGCKLKSECWYDHPRDRHPKDPVKPFEQSDGYNRESSVKDAKKKMVPRASVVSENKFIYPERPGEPECAYYMKHGDCKFGSTCKFHHPKHLHKAPKYSSFSQDSRVMSGNGSEEMEYPERPGEPECAYYMMHGNCKFGLNCKFHHPKGQNEKKSSQWGYRNKYDLAMNPVPVPVLVYIYLSTVNTTFLQRKTQVEDLITISTLMSLMKVESNASVNATRMDTTLCCASTA</sequence>
<feature type="region of interest" description="Disordered" evidence="6">
    <location>
        <begin position="1"/>
        <end position="32"/>
    </location>
</feature>
<keyword evidence="9" id="KW-1185">Reference proteome</keyword>
<evidence type="ECO:0000313" key="9">
    <source>
        <dbReference type="Proteomes" id="UP000623129"/>
    </source>
</evidence>
<feature type="region of interest" description="Disordered" evidence="6">
    <location>
        <begin position="360"/>
        <end position="391"/>
    </location>
</feature>
<feature type="compositionally biased region" description="Basic and acidic residues" evidence="6">
    <location>
        <begin position="51"/>
        <end position="75"/>
    </location>
</feature>
<evidence type="ECO:0000256" key="2">
    <source>
        <dbReference type="ARBA" id="ARBA00022771"/>
    </source>
</evidence>
<keyword evidence="4" id="KW-0238">DNA-binding</keyword>
<feature type="region of interest" description="Disordered" evidence="6">
    <location>
        <begin position="609"/>
        <end position="637"/>
    </location>
</feature>
<protein>
    <submittedName>
        <fullName evidence="8">Zinc finger CCCH domain-containing protein ZFN-like isoform X2</fullName>
    </submittedName>
</protein>
<evidence type="ECO:0000259" key="7">
    <source>
        <dbReference type="PROSITE" id="PS50103"/>
    </source>
</evidence>
<evidence type="ECO:0000313" key="8">
    <source>
        <dbReference type="EMBL" id="KAF3329467.1"/>
    </source>
</evidence>
<dbReference type="PANTHER" id="PTHR12506:SF20">
    <property type="entry name" value="ZINC FINGER CCCH DOMAIN-CONTAINING PROTEIN 67"/>
    <property type="match status" value="1"/>
</dbReference>
<dbReference type="InterPro" id="IPR050974">
    <property type="entry name" value="Plant_ZF_CCCH"/>
</dbReference>
<dbReference type="PROSITE" id="PS50103">
    <property type="entry name" value="ZF_C3H1"/>
    <property type="match status" value="7"/>
</dbReference>
<feature type="compositionally biased region" description="Low complexity" evidence="6">
    <location>
        <begin position="560"/>
        <end position="571"/>
    </location>
</feature>
<dbReference type="PANTHER" id="PTHR12506">
    <property type="entry name" value="PROTEIN PHOSPHATASE RELATED"/>
    <property type="match status" value="1"/>
</dbReference>
<dbReference type="Pfam" id="PF00642">
    <property type="entry name" value="zf-CCCH"/>
    <property type="match status" value="4"/>
</dbReference>
<evidence type="ECO:0000256" key="6">
    <source>
        <dbReference type="SAM" id="MobiDB-lite"/>
    </source>
</evidence>
<feature type="zinc finger region" description="C3H1-type" evidence="5">
    <location>
        <begin position="395"/>
        <end position="423"/>
    </location>
</feature>
<name>A0A833QZ50_9POAL</name>
<comment type="caution">
    <text evidence="8">The sequence shown here is derived from an EMBL/GenBank/DDBJ whole genome shotgun (WGS) entry which is preliminary data.</text>
</comment>
<dbReference type="Proteomes" id="UP000623129">
    <property type="component" value="Unassembled WGS sequence"/>
</dbReference>
<feature type="compositionally biased region" description="Basic and acidic residues" evidence="6">
    <location>
        <begin position="365"/>
        <end position="384"/>
    </location>
</feature>
<accession>A0A833QZ50</accession>
<evidence type="ECO:0000256" key="3">
    <source>
        <dbReference type="ARBA" id="ARBA00022833"/>
    </source>
</evidence>
<evidence type="ECO:0000256" key="1">
    <source>
        <dbReference type="ARBA" id="ARBA00022723"/>
    </source>
</evidence>
<feature type="domain" description="C3H1-type" evidence="7">
    <location>
        <begin position="330"/>
        <end position="358"/>
    </location>
</feature>
<feature type="compositionally biased region" description="Basic and acidic residues" evidence="6">
    <location>
        <begin position="544"/>
        <end position="553"/>
    </location>
</feature>
<feature type="zinc finger region" description="C3H1-type" evidence="5">
    <location>
        <begin position="453"/>
        <end position="481"/>
    </location>
</feature>
<dbReference type="SMART" id="SM00356">
    <property type="entry name" value="ZnF_C3H1"/>
    <property type="match status" value="7"/>
</dbReference>
<dbReference type="GO" id="GO:0003729">
    <property type="term" value="F:mRNA binding"/>
    <property type="evidence" value="ECO:0007669"/>
    <property type="project" value="TreeGrafter"/>
</dbReference>
<reference evidence="8" key="1">
    <citation type="submission" date="2020-01" db="EMBL/GenBank/DDBJ databases">
        <title>Genome sequence of Kobresia littledalei, the first chromosome-level genome in the family Cyperaceae.</title>
        <authorList>
            <person name="Qu G."/>
        </authorList>
    </citation>
    <scope>NUCLEOTIDE SEQUENCE</scope>
    <source>
        <strain evidence="8">C.B.Clarke</strain>
        <tissue evidence="8">Leaf</tissue>
    </source>
</reference>
<dbReference type="Gene3D" id="4.10.1000.10">
    <property type="entry name" value="Zinc finger, CCCH-type"/>
    <property type="match status" value="3"/>
</dbReference>
<dbReference type="SUPFAM" id="SSF90229">
    <property type="entry name" value="CCCH zinc finger"/>
    <property type="match status" value="3"/>
</dbReference>
<dbReference type="InterPro" id="IPR000571">
    <property type="entry name" value="Znf_CCCH"/>
</dbReference>
<dbReference type="AlphaFoldDB" id="A0A833QZ50"/>
<feature type="domain" description="C3H1-type" evidence="7">
    <location>
        <begin position="657"/>
        <end position="685"/>
    </location>
</feature>
<feature type="compositionally biased region" description="Basic and acidic residues" evidence="6">
    <location>
        <begin position="151"/>
        <end position="220"/>
    </location>
</feature>
<feature type="region of interest" description="Disordered" evidence="6">
    <location>
        <begin position="542"/>
        <end position="582"/>
    </location>
</feature>
<dbReference type="OrthoDB" id="1914176at2759"/>
<evidence type="ECO:0000256" key="4">
    <source>
        <dbReference type="ARBA" id="ARBA00023125"/>
    </source>
</evidence>
<gene>
    <name evidence="8" type="ORF">FCM35_KLT04798</name>
</gene>
<feature type="zinc finger region" description="C3H1-type" evidence="5">
    <location>
        <begin position="583"/>
        <end position="611"/>
    </location>
</feature>
<keyword evidence="1 5" id="KW-0479">Metal-binding</keyword>
<feature type="compositionally biased region" description="Basic and acidic residues" evidence="6">
    <location>
        <begin position="609"/>
        <end position="619"/>
    </location>
</feature>
<dbReference type="EMBL" id="SWLB01000014">
    <property type="protein sequence ID" value="KAF3329467.1"/>
    <property type="molecule type" value="Genomic_DNA"/>
</dbReference>
<feature type="compositionally biased region" description="Basic and acidic residues" evidence="6">
    <location>
        <begin position="85"/>
        <end position="113"/>
    </location>
</feature>
<feature type="zinc finger region" description="C3H1-type" evidence="5">
    <location>
        <begin position="657"/>
        <end position="685"/>
    </location>
</feature>
<feature type="zinc finger region" description="C3H1-type" evidence="5">
    <location>
        <begin position="715"/>
        <end position="743"/>
    </location>
</feature>
<evidence type="ECO:0000256" key="5">
    <source>
        <dbReference type="PROSITE-ProRule" id="PRU00723"/>
    </source>
</evidence>
<keyword evidence="2 5" id="KW-0863">Zinc-finger</keyword>
<dbReference type="Pfam" id="PF14608">
    <property type="entry name" value="zf-CCCH_2"/>
    <property type="match status" value="1"/>
</dbReference>